<dbReference type="RefSeq" id="WP_140688861.1">
    <property type="nucleotide sequence ID" value="NZ_RCZG01000002.1"/>
</dbReference>
<dbReference type="Pfam" id="PF13450">
    <property type="entry name" value="NAD_binding_8"/>
    <property type="match status" value="1"/>
</dbReference>
<gene>
    <name evidence="1" type="ORF">EAH80_05975</name>
</gene>
<comment type="caution">
    <text evidence="1">The sequence shown here is derived from an EMBL/GenBank/DDBJ whole genome shotgun (WGS) entry which is preliminary data.</text>
</comment>
<dbReference type="Gene3D" id="3.50.50.60">
    <property type="entry name" value="FAD/NAD(P)-binding domain"/>
    <property type="match status" value="1"/>
</dbReference>
<dbReference type="SUPFAM" id="SSF51905">
    <property type="entry name" value="FAD/NAD(P)-binding domain"/>
    <property type="match status" value="1"/>
</dbReference>
<keyword evidence="2" id="KW-1185">Reference proteome</keyword>
<organism evidence="1 2">
    <name type="scientific">Mycolicibacterium hodleri</name>
    <dbReference type="NCBI Taxonomy" id="49897"/>
    <lineage>
        <taxon>Bacteria</taxon>
        <taxon>Bacillati</taxon>
        <taxon>Actinomycetota</taxon>
        <taxon>Actinomycetes</taxon>
        <taxon>Mycobacteriales</taxon>
        <taxon>Mycobacteriaceae</taxon>
        <taxon>Mycolicibacterium</taxon>
    </lineage>
</organism>
<dbReference type="InterPro" id="IPR036188">
    <property type="entry name" value="FAD/NAD-bd_sf"/>
</dbReference>
<name>A0A502EF86_9MYCO</name>
<evidence type="ECO:0000313" key="1">
    <source>
        <dbReference type="EMBL" id="TPG35632.1"/>
    </source>
</evidence>
<reference evidence="1 2" key="1">
    <citation type="journal article" date="2019" name="Environ. Microbiol.">
        <title>Species interactions and distinct microbial communities in high Arctic permafrost affected cryosols are associated with the CH4 and CO2 gas fluxes.</title>
        <authorList>
            <person name="Altshuler I."/>
            <person name="Hamel J."/>
            <person name="Turney S."/>
            <person name="Magnuson E."/>
            <person name="Levesque R."/>
            <person name="Greer C."/>
            <person name="Whyte L.G."/>
        </authorList>
    </citation>
    <scope>NUCLEOTIDE SEQUENCE [LARGE SCALE GENOMIC DNA]</scope>
    <source>
        <strain evidence="1 2">S5.20</strain>
    </source>
</reference>
<proteinExistence type="predicted"/>
<dbReference type="OrthoDB" id="9773233at2"/>
<dbReference type="Proteomes" id="UP000320095">
    <property type="component" value="Unassembled WGS sequence"/>
</dbReference>
<protein>
    <submittedName>
        <fullName evidence="1">NAD(P)/FAD-dependent oxidoreductase</fullName>
    </submittedName>
</protein>
<dbReference type="AlphaFoldDB" id="A0A502EF86"/>
<evidence type="ECO:0000313" key="2">
    <source>
        <dbReference type="Proteomes" id="UP000320095"/>
    </source>
</evidence>
<dbReference type="EMBL" id="RCZG01000002">
    <property type="protein sequence ID" value="TPG35632.1"/>
    <property type="molecule type" value="Genomic_DNA"/>
</dbReference>
<sequence length="470" mass="51814">MQTIEADYLVVGAGAMGMAFVDTLITETDATVVLVDRNDQPGGHWLTAYPFVRLHQPSAYYGVNSRRLGNDSIDASGWNEGFYELAGGSEVVAYYDTVMRQHLLPSGRVTYFPMSEYLADVDGAARIRTLGGGDYRVEVRRRTVDATYLSVIVPSMRPPLYDVADGVTCIPPNGLPRAPVHDRYVIVGAGKTAMDSCSWLMRHGIAPKRITWIKPRESWVLDRAVVQPGHQFARRVLADFSAQSRAIKQATSIDDLYLKLEKFGCLMRIDETVEPTMYRCAILSQAELENLRLITDVVRMGHVRSVEPGRIALDDGTLDTDPSALYVDCTGDGIGLREATPVFSPGAITLQSVRTCQPAFSAAVTARIEAMDADDDTKNDYCWPVEHPTNPIDWLTMSVAFNHNQLRWFDDPELMAWLNRARLNAVSHMQSGDEDAAAGAAVVAPRLRAANEKLEELLSSTRLNSAGTPS</sequence>
<accession>A0A502EF86</accession>